<dbReference type="GO" id="GO:0015232">
    <property type="term" value="F:heme transmembrane transporter activity"/>
    <property type="evidence" value="ECO:0007669"/>
    <property type="project" value="InterPro"/>
</dbReference>
<sequence length="215" mass="22302">MAVMRKEFRTELRARSGVLTACLFGFTTVVALAYATFSKTLSGTIAGGLLFVGLLFASVLSMPRTFLVEEEQGTGDMLRLLARPHAVFWGKALFNFAQMLVVSFVLAGLFVLLMRVPVTVSWLLVVSLIGSSASLAAGVTLSGALVAQAANRAALAAAVALPLLLPMAALAVAGFRVALGDGVLEGGISAGIGLICYGVVSFAIGPYLFAAVWKS</sequence>
<dbReference type="STRING" id="661478.OP10G_2509"/>
<feature type="transmembrane region" description="Helical" evidence="6">
    <location>
        <begin position="45"/>
        <end position="67"/>
    </location>
</feature>
<dbReference type="EMBL" id="CP007139">
    <property type="protein sequence ID" value="AIE85877.1"/>
    <property type="molecule type" value="Genomic_DNA"/>
</dbReference>
<evidence type="ECO:0000256" key="3">
    <source>
        <dbReference type="ARBA" id="ARBA00022692"/>
    </source>
</evidence>
<dbReference type="HOGENOM" id="CLU_079069_0_1_0"/>
<dbReference type="AlphaFoldDB" id="A0A068NR62"/>
<dbReference type="InterPro" id="IPR003544">
    <property type="entry name" value="Cyt_c_biogenesis_CcmB"/>
</dbReference>
<organism evidence="7 8">
    <name type="scientific">Fimbriimonas ginsengisoli Gsoil 348</name>
    <dbReference type="NCBI Taxonomy" id="661478"/>
    <lineage>
        <taxon>Bacteria</taxon>
        <taxon>Bacillati</taxon>
        <taxon>Armatimonadota</taxon>
        <taxon>Fimbriimonadia</taxon>
        <taxon>Fimbriimonadales</taxon>
        <taxon>Fimbriimonadaceae</taxon>
        <taxon>Fimbriimonas</taxon>
    </lineage>
</organism>
<gene>
    <name evidence="7" type="ORF">OP10G_2509</name>
</gene>
<dbReference type="GO" id="GO:0017004">
    <property type="term" value="P:cytochrome complex assembly"/>
    <property type="evidence" value="ECO:0007669"/>
    <property type="project" value="InterPro"/>
</dbReference>
<dbReference type="Proteomes" id="UP000027982">
    <property type="component" value="Chromosome"/>
</dbReference>
<feature type="transmembrane region" description="Helical" evidence="6">
    <location>
        <begin position="153"/>
        <end position="175"/>
    </location>
</feature>
<feature type="transmembrane region" description="Helical" evidence="6">
    <location>
        <begin position="120"/>
        <end position="146"/>
    </location>
</feature>
<evidence type="ECO:0000256" key="1">
    <source>
        <dbReference type="ARBA" id="ARBA00004141"/>
    </source>
</evidence>
<evidence type="ECO:0000256" key="4">
    <source>
        <dbReference type="ARBA" id="ARBA00022989"/>
    </source>
</evidence>
<dbReference type="Pfam" id="PF03379">
    <property type="entry name" value="CcmB"/>
    <property type="match status" value="1"/>
</dbReference>
<feature type="transmembrane region" description="Helical" evidence="6">
    <location>
        <begin position="88"/>
        <end position="114"/>
    </location>
</feature>
<dbReference type="eggNOG" id="COG2386">
    <property type="taxonomic scope" value="Bacteria"/>
</dbReference>
<keyword evidence="8" id="KW-1185">Reference proteome</keyword>
<keyword evidence="4 6" id="KW-1133">Transmembrane helix</keyword>
<reference evidence="7 8" key="1">
    <citation type="journal article" date="2014" name="PLoS ONE">
        <title>The first complete genome sequence of the class fimbriimonadia in the phylum armatimonadetes.</title>
        <authorList>
            <person name="Hu Z.Y."/>
            <person name="Wang Y.Z."/>
            <person name="Im W.T."/>
            <person name="Wang S.Y."/>
            <person name="Zhao G.P."/>
            <person name="Zheng H.J."/>
            <person name="Quan Z.X."/>
        </authorList>
    </citation>
    <scope>NUCLEOTIDE SEQUENCE [LARGE SCALE GENOMIC DNA]</scope>
    <source>
        <strain evidence="7">Gsoil 348</strain>
    </source>
</reference>
<name>A0A068NR62_FIMGI</name>
<comment type="subcellular location">
    <subcellularLocation>
        <location evidence="1">Membrane</location>
        <topology evidence="1">Multi-pass membrane protein</topology>
    </subcellularLocation>
</comment>
<dbReference type="GO" id="GO:0016020">
    <property type="term" value="C:membrane"/>
    <property type="evidence" value="ECO:0007669"/>
    <property type="project" value="UniProtKB-SubCell"/>
</dbReference>
<evidence type="ECO:0000313" key="7">
    <source>
        <dbReference type="EMBL" id="AIE85877.1"/>
    </source>
</evidence>
<evidence type="ECO:0000256" key="2">
    <source>
        <dbReference type="ARBA" id="ARBA00010544"/>
    </source>
</evidence>
<proteinExistence type="inferred from homology"/>
<evidence type="ECO:0000256" key="5">
    <source>
        <dbReference type="ARBA" id="ARBA00023136"/>
    </source>
</evidence>
<dbReference type="KEGG" id="fgi:OP10G_2509"/>
<evidence type="ECO:0000256" key="6">
    <source>
        <dbReference type="SAM" id="Phobius"/>
    </source>
</evidence>
<accession>A0A068NR62</accession>
<keyword evidence="5 6" id="KW-0472">Membrane</keyword>
<protein>
    <submittedName>
        <fullName evidence="7">ABC transporter involved in cytochrome c biogenesis, CcmB subunit</fullName>
    </submittedName>
</protein>
<comment type="similarity">
    <text evidence="2">Belongs to the CcmB/CycW/HelB family.</text>
</comment>
<evidence type="ECO:0000313" key="8">
    <source>
        <dbReference type="Proteomes" id="UP000027982"/>
    </source>
</evidence>
<feature type="transmembrane region" description="Helical" evidence="6">
    <location>
        <begin position="187"/>
        <end position="213"/>
    </location>
</feature>
<keyword evidence="3 6" id="KW-0812">Transmembrane</keyword>